<evidence type="ECO:0000259" key="13">
    <source>
        <dbReference type="Pfam" id="PF18086"/>
    </source>
</evidence>
<dbReference type="GO" id="GO:0033857">
    <property type="term" value="F:5-diphosphoinositol pentakisphosphate 1-kinase activity"/>
    <property type="evidence" value="ECO:0007669"/>
    <property type="project" value="TreeGrafter"/>
</dbReference>
<dbReference type="InterPro" id="IPR040557">
    <property type="entry name" value="VIP1_N"/>
</dbReference>
<evidence type="ECO:0000256" key="7">
    <source>
        <dbReference type="ARBA" id="ARBA00022777"/>
    </source>
</evidence>
<dbReference type="FunFam" id="3.40.50.1240:FF:000013">
    <property type="entry name" value="Inositol hexakisphosphate and diphosphoinositol-pentakisphosphate kinase"/>
    <property type="match status" value="1"/>
</dbReference>
<evidence type="ECO:0000256" key="12">
    <source>
        <dbReference type="SAM" id="MobiDB-lite"/>
    </source>
</evidence>
<protein>
    <recommendedName>
        <fullName evidence="11">Inositol hexakisphosphate and diphosphoinositol-pentakisphosphate kinase</fullName>
        <ecNumber evidence="11">2.7.4.24</ecNumber>
    </recommendedName>
</protein>
<dbReference type="Ensembl" id="ENSACDT00005023209.1">
    <property type="protein sequence ID" value="ENSACDP00005019403.1"/>
    <property type="gene ID" value="ENSACDG00005013666.1"/>
</dbReference>
<evidence type="ECO:0000256" key="8">
    <source>
        <dbReference type="ARBA" id="ARBA00022840"/>
    </source>
</evidence>
<evidence type="ECO:0000256" key="11">
    <source>
        <dbReference type="RuleBase" id="RU365032"/>
    </source>
</evidence>
<evidence type="ECO:0000256" key="1">
    <source>
        <dbReference type="ARBA" id="ARBA00004514"/>
    </source>
</evidence>
<evidence type="ECO:0000313" key="14">
    <source>
        <dbReference type="Ensembl" id="ENSACDP00005019403.1"/>
    </source>
</evidence>
<feature type="region of interest" description="Disordered" evidence="12">
    <location>
        <begin position="876"/>
        <end position="910"/>
    </location>
</feature>
<evidence type="ECO:0000256" key="9">
    <source>
        <dbReference type="ARBA" id="ARBA00033696"/>
    </source>
</evidence>
<name>A0A8B9EC24_ANSCY</name>
<dbReference type="GO" id="GO:0006020">
    <property type="term" value="P:inositol metabolic process"/>
    <property type="evidence" value="ECO:0007669"/>
    <property type="project" value="TreeGrafter"/>
</dbReference>
<dbReference type="InterPro" id="IPR029033">
    <property type="entry name" value="His_PPase_superfam"/>
</dbReference>
<reference evidence="14" key="1">
    <citation type="submission" date="2025-08" db="UniProtKB">
        <authorList>
            <consortium name="Ensembl"/>
        </authorList>
    </citation>
    <scope>IDENTIFICATION</scope>
</reference>
<dbReference type="FunFam" id="3.40.50.11950:FF:000001">
    <property type="entry name" value="Inositol hexakisphosphate and diphosphoinositol-pentakisphosphate kinase"/>
    <property type="match status" value="1"/>
</dbReference>
<dbReference type="EC" id="2.7.4.24" evidence="11"/>
<comment type="subcellular location">
    <subcellularLocation>
        <location evidence="1 11">Cytoplasm</location>
        <location evidence="1 11">Cytosol</location>
    </subcellularLocation>
</comment>
<feature type="domain" description="VIP1 N-terminal" evidence="13">
    <location>
        <begin position="45"/>
        <end position="134"/>
    </location>
</feature>
<keyword evidence="5 11" id="KW-0808">Transferase</keyword>
<evidence type="ECO:0000256" key="5">
    <source>
        <dbReference type="ARBA" id="ARBA00022679"/>
    </source>
</evidence>
<dbReference type="PANTHER" id="PTHR12750:SF10">
    <property type="entry name" value="INOSITOL HEXAKISPHOSPHATE AND DIPHOSPHOINOSITOL-PENTAKISPHOSPHATE KINASE 2"/>
    <property type="match status" value="1"/>
</dbReference>
<dbReference type="FunFam" id="3.40.50.11950:FF:000003">
    <property type="entry name" value="Inositol hexakisphosphate and diphosphoinositol-pentakisphosphate kinase"/>
    <property type="match status" value="1"/>
</dbReference>
<comment type="catalytic activity">
    <reaction evidence="9">
        <text>5-diphospho-1D-myo-inositol 1,2,3,4,6-pentakisphosphate + ATP + H(+) = 1,5-bis(diphospho)-1D-myo-inositol 2,3,4,6-tetrakisphosphate + ADP</text>
        <dbReference type="Rhea" id="RHEA:10276"/>
        <dbReference type="ChEBI" id="CHEBI:15378"/>
        <dbReference type="ChEBI" id="CHEBI:30616"/>
        <dbReference type="ChEBI" id="CHEBI:58628"/>
        <dbReference type="ChEBI" id="CHEBI:77983"/>
        <dbReference type="ChEBI" id="CHEBI:456216"/>
        <dbReference type="EC" id="2.7.4.24"/>
    </reaction>
    <physiologicalReaction direction="left-to-right" evidence="9">
        <dbReference type="Rhea" id="RHEA:10277"/>
    </physiologicalReaction>
</comment>
<evidence type="ECO:0000256" key="3">
    <source>
        <dbReference type="ARBA" id="ARBA00022490"/>
    </source>
</evidence>
<dbReference type="Gene3D" id="3.40.50.1240">
    <property type="entry name" value="Phosphoglycerate mutase-like"/>
    <property type="match status" value="1"/>
</dbReference>
<comment type="similarity">
    <text evidence="2 11">Belongs to the histidine acid phosphatase family. VIP1 subfamily.</text>
</comment>
<dbReference type="Pfam" id="PF00328">
    <property type="entry name" value="His_Phos_2"/>
    <property type="match status" value="1"/>
</dbReference>
<dbReference type="Pfam" id="PF18086">
    <property type="entry name" value="PPIP5K2_N"/>
    <property type="match status" value="1"/>
</dbReference>
<dbReference type="GO" id="GO:0032958">
    <property type="term" value="P:inositol phosphate biosynthetic process"/>
    <property type="evidence" value="ECO:0007669"/>
    <property type="project" value="TreeGrafter"/>
</dbReference>
<organism evidence="14 15">
    <name type="scientific">Anser cygnoides</name>
    <name type="common">Swan goose</name>
    <dbReference type="NCBI Taxonomy" id="8845"/>
    <lineage>
        <taxon>Eukaryota</taxon>
        <taxon>Metazoa</taxon>
        <taxon>Chordata</taxon>
        <taxon>Craniata</taxon>
        <taxon>Vertebrata</taxon>
        <taxon>Euteleostomi</taxon>
        <taxon>Archelosauria</taxon>
        <taxon>Archosauria</taxon>
        <taxon>Dinosauria</taxon>
        <taxon>Saurischia</taxon>
        <taxon>Theropoda</taxon>
        <taxon>Coelurosauria</taxon>
        <taxon>Aves</taxon>
        <taxon>Neognathae</taxon>
        <taxon>Galloanserae</taxon>
        <taxon>Anseriformes</taxon>
        <taxon>Anatidae</taxon>
        <taxon>Anserinae</taxon>
        <taxon>Anser</taxon>
    </lineage>
</organism>
<reference evidence="14" key="2">
    <citation type="submission" date="2025-09" db="UniProtKB">
        <authorList>
            <consortium name="Ensembl"/>
        </authorList>
    </citation>
    <scope>IDENTIFICATION</scope>
</reference>
<evidence type="ECO:0000256" key="6">
    <source>
        <dbReference type="ARBA" id="ARBA00022741"/>
    </source>
</evidence>
<keyword evidence="6 11" id="KW-0547">Nucleotide-binding</keyword>
<dbReference type="InterPro" id="IPR037446">
    <property type="entry name" value="His_Pase_VIP1"/>
</dbReference>
<dbReference type="Proteomes" id="UP000694521">
    <property type="component" value="Unplaced"/>
</dbReference>
<proteinExistence type="inferred from homology"/>
<dbReference type="SUPFAM" id="SSF53254">
    <property type="entry name" value="Phosphoglycerate mutase-like"/>
    <property type="match status" value="1"/>
</dbReference>
<dbReference type="Gene3D" id="3.30.470.20">
    <property type="entry name" value="ATP-grasp fold, B domain"/>
    <property type="match status" value="1"/>
</dbReference>
<sequence length="1072" mass="121849">KFSLTASVPRKFKCKEVVAEHLTIIKSGWEMQRSTENLVPPERQIAVGICSMAKKSKSKPMKEILERLSMFKYITVIIFEEDVILNEPVENWPLCDCLISFHSKGFPLDKAVAYAKLRNPFIINDLNMQYHIQDRREVYGILKAEGILLPRYAVLNRDPNNPQGKKIMTNILTTDVSVSTGEKPVSVFDHPHSKYIFHNVQSEPPGSIGSRSSVYSPESSVRKTGSYIYEEFMPTDGTDVKVYTVGPDYAHAEARKSPALDGKVERDSEGKEVRYPVILNAREKLIAWKVCLAFKQTVCGFDLLRANGQSYVCDVNGFSFVKNSMKYYDDCAKILGNIIMRELAPQFQIPWSIPLEAEDIPIVPTTSGTMMELRCVIAVIRHGDRTPKQKMKMEVKHQKFFDLFEKCDGYKSGKLKLKKPKQLQEVLDIARQLLVELGQNNDSEIEESKAKLEQLKTVLEMYGHFSGINRKVQLTYLPHGCPKTSSEEEDNRRNEPSLLLVLKWGGELTPAGRVQAEELGRAFRCMYPGGQGDYAGFPGCGLLRLHSTYRHDLKIYASDEGRVQMTAAAFAKGLLALEGELTPILVQMVKSANMNGLLDSDSDSLSSCQHRVKARLHEILQRDREFTADDYDKLTPSGSISLIKSMQVIKNPVKTCDKVYSLIQSLTSQIRQRMEDPKSADIQLYHSETLELMLRRWAKLEKDFKTKNGRYDISKIPDIYDCIKYDVQHNGSLKLENTMELYRLSKALADIVIPQEYGISKAEKLEIAKGYCTPLVRKIRSDLQRTQDDDTVNKLHPLYSRGVMSPERHVRTRLYFTSESHVHSLLLSCFMRIQTRYLKWMNCKSIYHFLQELSSEERFHVELHFSPGAKGCEEDKNLPAGYGYRPASREKTSHRNDSDEEAHASRRDETDRSVVMFKPMVSDPIHIHRKSPLPRSRKIGSVEVRSHCAGLFSTSVLGGSSSAPNLQDYARTHRKKLTSSGFIDGFELYSMVPSICPLETLHNSLSLKQVDEFLASVAAPSRESLQETCTDFLCQILPLIRSVTICMTGDWKTVLRNCLKTHSLVRKSYTCQ</sequence>
<evidence type="ECO:0000313" key="15">
    <source>
        <dbReference type="Proteomes" id="UP000694521"/>
    </source>
</evidence>
<dbReference type="AlphaFoldDB" id="A0A8B9EC24"/>
<dbReference type="Gene3D" id="3.40.50.11950">
    <property type="match status" value="1"/>
</dbReference>
<feature type="compositionally biased region" description="Basic and acidic residues" evidence="12">
    <location>
        <begin position="887"/>
        <end position="910"/>
    </location>
</feature>
<comment type="catalytic activity">
    <reaction evidence="10">
        <text>1D-myo-inositol hexakisphosphate + ATP = 1-diphospho-1D-myo-inositol 2,3,4,5,6-pentakisphosphate + ADP</text>
        <dbReference type="Rhea" id="RHEA:37459"/>
        <dbReference type="ChEBI" id="CHEBI:30616"/>
        <dbReference type="ChEBI" id="CHEBI:58130"/>
        <dbReference type="ChEBI" id="CHEBI:74946"/>
        <dbReference type="ChEBI" id="CHEBI:456216"/>
        <dbReference type="EC" id="2.7.4.24"/>
    </reaction>
    <physiologicalReaction direction="left-to-right" evidence="10">
        <dbReference type="Rhea" id="RHEA:37460"/>
    </physiologicalReaction>
</comment>
<keyword evidence="15" id="KW-1185">Reference proteome</keyword>
<accession>A0A8B9EC24</accession>
<dbReference type="PROSITE" id="PS00616">
    <property type="entry name" value="HIS_ACID_PHOSPHAT_1"/>
    <property type="match status" value="1"/>
</dbReference>
<dbReference type="SUPFAM" id="SSF56059">
    <property type="entry name" value="Glutathione synthetase ATP-binding domain-like"/>
    <property type="match status" value="1"/>
</dbReference>
<dbReference type="FunFam" id="3.30.470.20:FF:000003">
    <property type="entry name" value="Inositol hexakisphosphate and diphosphoinositol-pentakisphosphate kinase"/>
    <property type="match status" value="1"/>
</dbReference>
<dbReference type="CDD" id="cd07061">
    <property type="entry name" value="HP_HAP_like"/>
    <property type="match status" value="1"/>
</dbReference>
<dbReference type="InterPro" id="IPR033379">
    <property type="entry name" value="Acid_Pase_AS"/>
</dbReference>
<comment type="function">
    <text evidence="11">Bifunctional inositol kinase that acts in concert with the IP6K kinases to synthesize the diphosphate group-containing inositol pyrophosphates diphosphoinositol pentakisphosphate, PP-InsP5, and bis-diphosphoinositol tetrakisphosphate, (PP)2-InsP4. PP-InsP5 and (PP)2-InsP4, also respectively called InsP7 and InsP8, may regulate a variety of cellular processes, including apoptosis, vesicle trafficking, cytoskeletal dynamics, and exocytosis. Phosphorylates inositol hexakisphosphate (InsP6).</text>
</comment>
<keyword evidence="8 11" id="KW-0067">ATP-binding</keyword>
<keyword evidence="4" id="KW-0597">Phosphoprotein</keyword>
<evidence type="ECO:0000256" key="10">
    <source>
        <dbReference type="ARBA" id="ARBA00034629"/>
    </source>
</evidence>
<keyword evidence="7 11" id="KW-0418">Kinase</keyword>
<evidence type="ECO:0000256" key="4">
    <source>
        <dbReference type="ARBA" id="ARBA00022553"/>
    </source>
</evidence>
<dbReference type="GO" id="GO:0005524">
    <property type="term" value="F:ATP binding"/>
    <property type="evidence" value="ECO:0007669"/>
    <property type="project" value="UniProtKB-KW"/>
</dbReference>
<dbReference type="InterPro" id="IPR000560">
    <property type="entry name" value="His_Pase_clade-2"/>
</dbReference>
<keyword evidence="3 11" id="KW-0963">Cytoplasm</keyword>
<dbReference type="GO" id="GO:0000828">
    <property type="term" value="F:inositol hexakisphosphate kinase activity"/>
    <property type="evidence" value="ECO:0007669"/>
    <property type="project" value="TreeGrafter"/>
</dbReference>
<dbReference type="GO" id="GO:0005829">
    <property type="term" value="C:cytosol"/>
    <property type="evidence" value="ECO:0007669"/>
    <property type="project" value="UniProtKB-SubCell"/>
</dbReference>
<evidence type="ECO:0000256" key="2">
    <source>
        <dbReference type="ARBA" id="ARBA00005609"/>
    </source>
</evidence>
<dbReference type="PANTHER" id="PTHR12750">
    <property type="entry name" value="DIPHOSPHOINOSITOL PENTAKISPHOSPHATE KINASE"/>
    <property type="match status" value="1"/>
</dbReference>